<keyword evidence="2" id="KW-0496">Mitochondrion</keyword>
<evidence type="ECO:0000256" key="1">
    <source>
        <dbReference type="SAM" id="SignalP"/>
    </source>
</evidence>
<feature type="signal peptide" evidence="1">
    <location>
        <begin position="1"/>
        <end position="18"/>
    </location>
</feature>
<name>A0A117NHY3_PICGL</name>
<feature type="chain" id="PRO_5007152056" evidence="1">
    <location>
        <begin position="19"/>
        <end position="67"/>
    </location>
</feature>
<dbReference type="EMBL" id="LKAM01000004">
    <property type="protein sequence ID" value="KUM49088.1"/>
    <property type="molecule type" value="Genomic_DNA"/>
</dbReference>
<organism evidence="2">
    <name type="scientific">Picea glauca</name>
    <name type="common">White spruce</name>
    <name type="synonym">Pinus glauca</name>
    <dbReference type="NCBI Taxonomy" id="3330"/>
    <lineage>
        <taxon>Eukaryota</taxon>
        <taxon>Viridiplantae</taxon>
        <taxon>Streptophyta</taxon>
        <taxon>Embryophyta</taxon>
        <taxon>Tracheophyta</taxon>
        <taxon>Spermatophyta</taxon>
        <taxon>Pinopsida</taxon>
        <taxon>Pinidae</taxon>
        <taxon>Conifers I</taxon>
        <taxon>Pinales</taxon>
        <taxon>Pinaceae</taxon>
        <taxon>Picea</taxon>
    </lineage>
</organism>
<proteinExistence type="predicted"/>
<reference evidence="2" key="1">
    <citation type="journal article" date="2015" name="Genome Biol. Evol.">
        <title>Organellar Genomes of White Spruce (Picea glauca): Assembly and Annotation.</title>
        <authorList>
            <person name="Jackman S.D."/>
            <person name="Warren R.L."/>
            <person name="Gibb E.A."/>
            <person name="Vandervalk B.P."/>
            <person name="Mohamadi H."/>
            <person name="Chu J."/>
            <person name="Raymond A."/>
            <person name="Pleasance S."/>
            <person name="Coope R."/>
            <person name="Wildung M.R."/>
            <person name="Ritland C.E."/>
            <person name="Bousquet J."/>
            <person name="Jones S.J."/>
            <person name="Bohlmann J."/>
            <person name="Birol I."/>
        </authorList>
    </citation>
    <scope>NUCLEOTIDE SEQUENCE [LARGE SCALE GENOMIC DNA]</scope>
    <source>
        <tissue evidence="2">Flushing bud</tissue>
    </source>
</reference>
<gene>
    <name evidence="2" type="ORF">ABT39_MTgene4425</name>
</gene>
<dbReference type="AlphaFoldDB" id="A0A117NHY3"/>
<comment type="caution">
    <text evidence="2">The sequence shown here is derived from an EMBL/GenBank/DDBJ whole genome shotgun (WGS) entry which is preliminary data.</text>
</comment>
<sequence>MGGQHAFFTFILPPTALLFVQPWIRIRKRKEGASPILFPIRTKGWVNKVTLLRTGYALFAGGSIEEI</sequence>
<keyword evidence="1" id="KW-0732">Signal</keyword>
<accession>A0A117NHY3</accession>
<evidence type="ECO:0000313" key="2">
    <source>
        <dbReference type="EMBL" id="KUM49088.1"/>
    </source>
</evidence>
<protein>
    <submittedName>
        <fullName evidence="2">Uncharacterized protein</fullName>
    </submittedName>
</protein>
<geneLocation type="mitochondrion" evidence="2"/>